<reference evidence="1" key="1">
    <citation type="journal article" date="2020" name="mSystems">
        <title>Genome- and Community-Level Interaction Insights into Carbon Utilization and Element Cycling Functions of Hydrothermarchaeota in Hydrothermal Sediment.</title>
        <authorList>
            <person name="Zhou Z."/>
            <person name="Liu Y."/>
            <person name="Xu W."/>
            <person name="Pan J."/>
            <person name="Luo Z.H."/>
            <person name="Li M."/>
        </authorList>
    </citation>
    <scope>NUCLEOTIDE SEQUENCE [LARGE SCALE GENOMIC DNA]</scope>
    <source>
        <strain evidence="1">HyVt-113</strain>
    </source>
</reference>
<dbReference type="AlphaFoldDB" id="A0A7V0NEJ9"/>
<protein>
    <submittedName>
        <fullName evidence="1">TIGR02710 family CRISPR-associated protein</fullName>
    </submittedName>
</protein>
<evidence type="ECO:0000313" key="1">
    <source>
        <dbReference type="EMBL" id="HDD35617.1"/>
    </source>
</evidence>
<gene>
    <name evidence="1" type="ORF">ENF30_02325</name>
</gene>
<dbReference type="NCBIfam" id="TIGR02710">
    <property type="entry name" value="TIGR02710 family CRISPR-associated CARF protein"/>
    <property type="match status" value="1"/>
</dbReference>
<dbReference type="Proteomes" id="UP000885706">
    <property type="component" value="Unassembled WGS sequence"/>
</dbReference>
<dbReference type="Gene3D" id="3.40.50.10770">
    <property type="entry name" value="Hypothetical protein VC1899 like domain (Restriction endonuclease-like)"/>
    <property type="match status" value="1"/>
</dbReference>
<accession>A0A7V0NEJ9</accession>
<dbReference type="Pfam" id="PF09670">
    <property type="entry name" value="Cas_Cas02710"/>
    <property type="match status" value="1"/>
</dbReference>
<comment type="caution">
    <text evidence="1">The sequence shown here is derived from an EMBL/GenBank/DDBJ whole genome shotgun (WGS) entry which is preliminary data.</text>
</comment>
<dbReference type="InterPro" id="IPR014082">
    <property type="entry name" value="CRISPR-assoc_prot_Cas02710"/>
</dbReference>
<name>A0A7V0NEJ9_DESA2</name>
<proteinExistence type="predicted"/>
<sequence>MKVYFIFTVGKTIEPIRFSIKKLLEQTQANRLKAYALASKDSEPIINNIIKEYGIIPEKYIVEDYEDWNECLKASYNLISRVIKEWEKERGEIIVDYTGGTKSMSSALVYASQHVLPSFKLRYVGGKERDKDGRVISGYEKIRELESFVYVKLLDVKKYYEAYNLEHAAIILEDISEETKSSYYETLANFVKALVYRDRFNYRQASQILNRYKRKMNIFADKMVFPVEVANFFEKAVMTINYVDQIKETVEFLSKLKNAKNGVEAKKIVDEFNQEEKLTKGFELLIIDFILNIERRIKRKQSLEACIAAYRTYELITQYSLIVNHKISPKLTNWDDLSDDVISYFKEKRKDLPENLDLNNSIILLKYLGDSVVKNLEDKILKNLQFERNNSLLEHGFSTVKIEVVERALQNINVTMAELFKNFHQRKNQLKFPKLTDDVLLIKR</sequence>
<organism evidence="1">
    <name type="scientific">Desulfofervidus auxilii</name>
    <dbReference type="NCBI Taxonomy" id="1621989"/>
    <lineage>
        <taxon>Bacteria</taxon>
        <taxon>Pseudomonadati</taxon>
        <taxon>Thermodesulfobacteriota</taxon>
        <taxon>Candidatus Desulfofervidia</taxon>
        <taxon>Candidatus Desulfofervidales</taxon>
        <taxon>Candidatus Desulfofervidaceae</taxon>
        <taxon>Candidatus Desulfofervidus</taxon>
    </lineage>
</organism>
<dbReference type="EMBL" id="DQWQ01000100">
    <property type="protein sequence ID" value="HDD35617.1"/>
    <property type="molecule type" value="Genomic_DNA"/>
</dbReference>